<keyword evidence="3 4" id="KW-0479">Metal-binding</keyword>
<dbReference type="Gene3D" id="3.40.1390.30">
    <property type="entry name" value="NIF3 (NGG1p interacting factor 3)-like"/>
    <property type="match status" value="2"/>
</dbReference>
<evidence type="ECO:0000256" key="2">
    <source>
        <dbReference type="ARBA" id="ARBA00022112"/>
    </source>
</evidence>
<comment type="similarity">
    <text evidence="1 4">Belongs to the GTP cyclohydrolase I type 2/NIF3 family.</text>
</comment>
<accession>A0ABW3LKE2</accession>
<dbReference type="PANTHER" id="PTHR13799">
    <property type="entry name" value="NGG1 INTERACTING FACTOR 3"/>
    <property type="match status" value="1"/>
</dbReference>
<dbReference type="SUPFAM" id="SSF102705">
    <property type="entry name" value="NIF3 (NGG1p interacting factor 3)-like"/>
    <property type="match status" value="1"/>
</dbReference>
<dbReference type="Pfam" id="PF01784">
    <property type="entry name" value="DUF34_NIF3"/>
    <property type="match status" value="1"/>
</dbReference>
<dbReference type="NCBIfam" id="TIGR00486">
    <property type="entry name" value="YbgI_SA1388"/>
    <property type="match status" value="1"/>
</dbReference>
<dbReference type="RefSeq" id="WP_390361535.1">
    <property type="nucleotide sequence ID" value="NZ_JBHTKJ010000021.1"/>
</dbReference>
<proteinExistence type="inferred from homology"/>
<comment type="caution">
    <text evidence="5">The sequence shown here is derived from an EMBL/GenBank/DDBJ whole genome shotgun (WGS) entry which is preliminary data.</text>
</comment>
<dbReference type="InterPro" id="IPR002678">
    <property type="entry name" value="DUF34/NIF3"/>
</dbReference>
<dbReference type="EMBL" id="JBHTKJ010000021">
    <property type="protein sequence ID" value="MFD1038502.1"/>
    <property type="molecule type" value="Genomic_DNA"/>
</dbReference>
<evidence type="ECO:0000313" key="6">
    <source>
        <dbReference type="Proteomes" id="UP001597040"/>
    </source>
</evidence>
<evidence type="ECO:0000256" key="1">
    <source>
        <dbReference type="ARBA" id="ARBA00006964"/>
    </source>
</evidence>
<dbReference type="PIRSF" id="PIRSF037489">
    <property type="entry name" value="UCP037489_NIF3_YqfO"/>
    <property type="match status" value="1"/>
</dbReference>
<organism evidence="5 6">
    <name type="scientific">Virgibacillus byunsanensis</name>
    <dbReference type="NCBI Taxonomy" id="570945"/>
    <lineage>
        <taxon>Bacteria</taxon>
        <taxon>Bacillati</taxon>
        <taxon>Bacillota</taxon>
        <taxon>Bacilli</taxon>
        <taxon>Bacillales</taxon>
        <taxon>Bacillaceae</taxon>
        <taxon>Virgibacillus</taxon>
    </lineage>
</organism>
<dbReference type="InterPro" id="IPR015867">
    <property type="entry name" value="N-reg_PII/ATP_PRibTrfase_C"/>
</dbReference>
<reference evidence="6" key="1">
    <citation type="journal article" date="2019" name="Int. J. Syst. Evol. Microbiol.">
        <title>The Global Catalogue of Microorganisms (GCM) 10K type strain sequencing project: providing services to taxonomists for standard genome sequencing and annotation.</title>
        <authorList>
            <consortium name="The Broad Institute Genomics Platform"/>
            <consortium name="The Broad Institute Genome Sequencing Center for Infectious Disease"/>
            <person name="Wu L."/>
            <person name="Ma J."/>
        </authorList>
    </citation>
    <scope>NUCLEOTIDE SEQUENCE [LARGE SCALE GENOMIC DNA]</scope>
    <source>
        <strain evidence="6">CCUG 56754</strain>
    </source>
</reference>
<evidence type="ECO:0000256" key="3">
    <source>
        <dbReference type="ARBA" id="ARBA00022723"/>
    </source>
</evidence>
<dbReference type="InterPro" id="IPR036069">
    <property type="entry name" value="DUF34/NIF3_sf"/>
</dbReference>
<dbReference type="InterPro" id="IPR017221">
    <property type="entry name" value="DUF34/NIF3_bac"/>
</dbReference>
<keyword evidence="6" id="KW-1185">Reference proteome</keyword>
<dbReference type="Proteomes" id="UP001597040">
    <property type="component" value="Unassembled WGS sequence"/>
</dbReference>
<dbReference type="Gene3D" id="3.30.70.120">
    <property type="match status" value="1"/>
</dbReference>
<evidence type="ECO:0000313" key="5">
    <source>
        <dbReference type="EMBL" id="MFD1038502.1"/>
    </source>
</evidence>
<dbReference type="PANTHER" id="PTHR13799:SF14">
    <property type="entry name" value="GTP CYCLOHYDROLASE 1 TYPE 2 HOMOLOG"/>
    <property type="match status" value="1"/>
</dbReference>
<evidence type="ECO:0000256" key="4">
    <source>
        <dbReference type="PIRNR" id="PIRNR037489"/>
    </source>
</evidence>
<sequence>MKRITLNSDVFQLLEEWAPRYLAYDWDNVGLQIGSFTNPVKKIMVTLDVLDSVVDEAIEKNVDLIIAHHPILFKSINQIDVNSPQGAIIQKLIKYDISVYASHTNLDAAHGGVNDMLCDELLMGKREVLLPTYTEQLYKIAVYVPSTHVDQLRSALSYSGAGHIGNYSHCTFQTEGQGTFMPLEGTDPYIGSKNDLTKVDEVKVETIVQENKLSKVVSSMVKAHPYEEVAYDIFPVENEGVTYGIGRSGKLQTDMSLKDLSEHVKKVLNVQHVRVTGDLDKNISKIAILGGSGEKYIDQAIKHGADVYITGDVTFHTAQDAWQKGLSIIDPGHHAEKVMIQAVKHYIEEQIQDNSVEIITSVSNTDPFQFV</sequence>
<protein>
    <recommendedName>
        <fullName evidence="2 4">GTP cyclohydrolase 1 type 2 homolog</fullName>
    </recommendedName>
</protein>
<name>A0ABW3LKE2_9BACI</name>
<gene>
    <name evidence="5" type="ORF">ACFQ3N_08870</name>
</gene>